<proteinExistence type="predicted"/>
<reference evidence="2" key="1">
    <citation type="submission" date="2024-02" db="EMBL/GenBank/DDBJ databases">
        <title>Complete genome sequence of Xanthomonas sp. 10-10.</title>
        <authorList>
            <person name="Biessy A."/>
            <person name="Ciotola M."/>
            <person name="Cadieux M."/>
            <person name="Soufiane B."/>
            <person name="Laforest M."/>
            <person name="Filion M."/>
        </authorList>
    </citation>
    <scope>NUCLEOTIDE SEQUENCE</scope>
    <source>
        <strain evidence="2">10-10</strain>
    </source>
</reference>
<organism evidence="2">
    <name type="scientific">Xanthomonas sp. 10-10</name>
    <dbReference type="NCBI Taxonomy" id="3115848"/>
    <lineage>
        <taxon>Bacteria</taxon>
        <taxon>Pseudomonadati</taxon>
        <taxon>Pseudomonadota</taxon>
        <taxon>Gammaproteobacteria</taxon>
        <taxon>Lysobacterales</taxon>
        <taxon>Lysobacteraceae</taxon>
        <taxon>Xanthomonas</taxon>
    </lineage>
</organism>
<sequence>MKIEFSSILLIAMSFSAVSTAEAATYQTITEGYARDIGGTVDATPQCPAGFTPISGGWNTGDPNVVRFWGRRAENSNLQENMNLGRFSVVGSYPSGNGWRTYGYTNGPVVINVYTICASG</sequence>
<name>A0AAU7P6C1_9XANT</name>
<dbReference type="EMBL" id="CP144460">
    <property type="protein sequence ID" value="XBS37156.1"/>
    <property type="molecule type" value="Genomic_DNA"/>
</dbReference>
<feature type="signal peptide" evidence="1">
    <location>
        <begin position="1"/>
        <end position="23"/>
    </location>
</feature>
<accession>A0AAU7P6C1</accession>
<feature type="chain" id="PRO_5043526387" description="Secreted protein" evidence="1">
    <location>
        <begin position="24"/>
        <end position="120"/>
    </location>
</feature>
<dbReference type="RefSeq" id="WP_259162894.1">
    <property type="nucleotide sequence ID" value="NZ_CP144460.1"/>
</dbReference>
<dbReference type="AlphaFoldDB" id="A0AAU7P6C1"/>
<evidence type="ECO:0000256" key="1">
    <source>
        <dbReference type="SAM" id="SignalP"/>
    </source>
</evidence>
<evidence type="ECO:0000313" key="2">
    <source>
        <dbReference type="EMBL" id="XBS37156.1"/>
    </source>
</evidence>
<protein>
    <recommendedName>
        <fullName evidence="3">Secreted protein</fullName>
    </recommendedName>
</protein>
<gene>
    <name evidence="2" type="ORF">VZ068_17145</name>
</gene>
<keyword evidence="1" id="KW-0732">Signal</keyword>
<evidence type="ECO:0008006" key="3">
    <source>
        <dbReference type="Google" id="ProtNLM"/>
    </source>
</evidence>